<proteinExistence type="predicted"/>
<dbReference type="AlphaFoldDB" id="A0A545UNV7"/>
<protein>
    <submittedName>
        <fullName evidence="1">Uncharacterized protein</fullName>
    </submittedName>
</protein>
<reference evidence="1 2" key="1">
    <citation type="journal article" date="2019" name="Appl. Microbiol. Biotechnol.">
        <title>Genome sequence of Isaria javanica and comparative genome analysis insights into family S53 peptidase evolution in fungal entomopathogens.</title>
        <authorList>
            <person name="Lin R."/>
            <person name="Zhang X."/>
            <person name="Xin B."/>
            <person name="Zou M."/>
            <person name="Gao Y."/>
            <person name="Qin F."/>
            <person name="Hu Q."/>
            <person name="Xie B."/>
            <person name="Cheng X."/>
        </authorList>
    </citation>
    <scope>NUCLEOTIDE SEQUENCE [LARGE SCALE GENOMIC DNA]</scope>
    <source>
        <strain evidence="1 2">IJ1G</strain>
    </source>
</reference>
<evidence type="ECO:0000313" key="2">
    <source>
        <dbReference type="Proteomes" id="UP000315783"/>
    </source>
</evidence>
<evidence type="ECO:0000313" key="1">
    <source>
        <dbReference type="EMBL" id="TQV91152.1"/>
    </source>
</evidence>
<dbReference type="EMBL" id="SPUK01000020">
    <property type="protein sequence ID" value="TQV91152.1"/>
    <property type="molecule type" value="Genomic_DNA"/>
</dbReference>
<organism evidence="1 2">
    <name type="scientific">Cordyceps javanica</name>
    <dbReference type="NCBI Taxonomy" id="43265"/>
    <lineage>
        <taxon>Eukaryota</taxon>
        <taxon>Fungi</taxon>
        <taxon>Dikarya</taxon>
        <taxon>Ascomycota</taxon>
        <taxon>Pezizomycotina</taxon>
        <taxon>Sordariomycetes</taxon>
        <taxon>Hypocreomycetidae</taxon>
        <taxon>Hypocreales</taxon>
        <taxon>Cordycipitaceae</taxon>
        <taxon>Cordyceps</taxon>
    </lineage>
</organism>
<dbReference type="Proteomes" id="UP000315783">
    <property type="component" value="Unassembled WGS sequence"/>
</dbReference>
<accession>A0A545UNV7</accession>
<comment type="caution">
    <text evidence="1">The sequence shown here is derived from an EMBL/GenBank/DDBJ whole genome shotgun (WGS) entry which is preliminary data.</text>
</comment>
<keyword evidence="2" id="KW-1185">Reference proteome</keyword>
<name>A0A545UNV7_9HYPO</name>
<dbReference type="OrthoDB" id="5418574at2759"/>
<sequence length="294" mass="33000">MPQKIDLTKPEEKQLVLSANNDLSKTADLWQYVFDKHLFPNDAFLVELPGSPPAGSSRDEKDSYGQLLAGIQNRYSLDCSPPIFWAMPREKDVVVAGNSQSPSLDMREFETGAMVQVKEIMKAVGMNGAWLLTTAGQFVRIWGVANDPALFVPIFPSRGPVNSLIGYADLRFDSVHLAGMVELIQQAAPDMAQRVCDVGLGRAVDIYVEEKKATKIELDSVSGDSMTFVVPKDLEIMETPTQDWFPGWLVADNGDCKRCFHYQPPLPEMPCGNERAWYYTERDLSPWQWRSFDV</sequence>
<gene>
    <name evidence="1" type="ORF">IF1G_10033</name>
</gene>